<accession>A0A9X1QM98</accession>
<keyword evidence="4" id="KW-1185">Reference proteome</keyword>
<sequence length="195" mass="21293">MTSRDDETQYIPRSQNDPQDYTQAYPAGEYRDEDFGSRPRQHFPSPEERYQQPSSWQQEDWQQEERYTQPPAPGDRGRGGRSGGSGMGIGAVIGWFLAGLVISGVIFYFIGHATAPEPTPEKVTETQMSTVTATSTVTTEPEEPSSEGGLLPSITLPSLPEKAPDGQDIQEWLNEFFGGAEGAEGAEPNAPEPAN</sequence>
<reference evidence="3" key="1">
    <citation type="submission" date="2022-01" db="EMBL/GenBank/DDBJ databases">
        <title>Corynebacterium sp. nov isolated from isolated from the feces of the greater white-fronted geese (Anser albifrons) at Poyang Lake, PR China.</title>
        <authorList>
            <person name="Liu Q."/>
        </authorList>
    </citation>
    <scope>NUCLEOTIDE SEQUENCE</scope>
    <source>
        <strain evidence="3">JCM 32435</strain>
    </source>
</reference>
<evidence type="ECO:0000256" key="2">
    <source>
        <dbReference type="SAM" id="Phobius"/>
    </source>
</evidence>
<evidence type="ECO:0000313" key="4">
    <source>
        <dbReference type="Proteomes" id="UP001139336"/>
    </source>
</evidence>
<organism evidence="3 4">
    <name type="scientific">Corynebacterium uropygiale</name>
    <dbReference type="NCBI Taxonomy" id="1775911"/>
    <lineage>
        <taxon>Bacteria</taxon>
        <taxon>Bacillati</taxon>
        <taxon>Actinomycetota</taxon>
        <taxon>Actinomycetes</taxon>
        <taxon>Mycobacteriales</taxon>
        <taxon>Corynebacteriaceae</taxon>
        <taxon>Corynebacterium</taxon>
    </lineage>
</organism>
<proteinExistence type="predicted"/>
<keyword evidence="2" id="KW-0472">Membrane</keyword>
<dbReference type="EMBL" id="JAKGSI010000001">
    <property type="protein sequence ID" value="MCF4005844.1"/>
    <property type="molecule type" value="Genomic_DNA"/>
</dbReference>
<dbReference type="AlphaFoldDB" id="A0A9X1QM98"/>
<keyword evidence="2" id="KW-0812">Transmembrane</keyword>
<dbReference type="Proteomes" id="UP001139336">
    <property type="component" value="Unassembled WGS sequence"/>
</dbReference>
<dbReference type="RefSeq" id="WP_236117638.1">
    <property type="nucleotide sequence ID" value="NZ_JAKGSI010000001.1"/>
</dbReference>
<gene>
    <name evidence="3" type="ORF">L1O03_01450</name>
</gene>
<protein>
    <submittedName>
        <fullName evidence="3">Uncharacterized protein</fullName>
    </submittedName>
</protein>
<feature type="region of interest" description="Disordered" evidence="1">
    <location>
        <begin position="134"/>
        <end position="165"/>
    </location>
</feature>
<comment type="caution">
    <text evidence="3">The sequence shown here is derived from an EMBL/GenBank/DDBJ whole genome shotgun (WGS) entry which is preliminary data.</text>
</comment>
<name>A0A9X1QM98_9CORY</name>
<feature type="compositionally biased region" description="Low complexity" evidence="1">
    <location>
        <begin position="51"/>
        <end position="60"/>
    </location>
</feature>
<feature type="transmembrane region" description="Helical" evidence="2">
    <location>
        <begin position="86"/>
        <end position="110"/>
    </location>
</feature>
<feature type="region of interest" description="Disordered" evidence="1">
    <location>
        <begin position="1"/>
        <end position="83"/>
    </location>
</feature>
<evidence type="ECO:0000313" key="3">
    <source>
        <dbReference type="EMBL" id="MCF4005844.1"/>
    </source>
</evidence>
<feature type="compositionally biased region" description="Polar residues" evidence="1">
    <location>
        <begin position="11"/>
        <end position="22"/>
    </location>
</feature>
<keyword evidence="2" id="KW-1133">Transmembrane helix</keyword>
<evidence type="ECO:0000256" key="1">
    <source>
        <dbReference type="SAM" id="MobiDB-lite"/>
    </source>
</evidence>